<dbReference type="RefSeq" id="WP_176010570.1">
    <property type="nucleotide sequence ID" value="NZ_CP041372.2"/>
</dbReference>
<dbReference type="KEGG" id="psua:FLK61_38960"/>
<reference evidence="2" key="1">
    <citation type="submission" date="2019-07" db="EMBL/GenBank/DDBJ databases">
        <title>Bacillus alkalisoli sp. nov. isolated from saline soil.</title>
        <authorList>
            <person name="Sun J.-Q."/>
            <person name="Xu L."/>
        </authorList>
    </citation>
    <scope>NUCLEOTIDE SEQUENCE [LARGE SCALE GENOMIC DNA]</scope>
    <source>
        <strain evidence="2">M4U3P1</strain>
    </source>
</reference>
<dbReference type="AlphaFoldDB" id="A0A859FIB8"/>
<keyword evidence="2" id="KW-1185">Reference proteome</keyword>
<evidence type="ECO:0000313" key="2">
    <source>
        <dbReference type="Proteomes" id="UP000318138"/>
    </source>
</evidence>
<organism evidence="1 2">
    <name type="scientific">Paenalkalicoccus suaedae</name>
    <dbReference type="NCBI Taxonomy" id="2592382"/>
    <lineage>
        <taxon>Bacteria</taxon>
        <taxon>Bacillati</taxon>
        <taxon>Bacillota</taxon>
        <taxon>Bacilli</taxon>
        <taxon>Bacillales</taxon>
        <taxon>Bacillaceae</taxon>
        <taxon>Paenalkalicoccus</taxon>
    </lineage>
</organism>
<name>A0A859FIB8_9BACI</name>
<proteinExistence type="predicted"/>
<gene>
    <name evidence="1" type="ORF">FLK61_38960</name>
</gene>
<dbReference type="EMBL" id="CP041372">
    <property type="protein sequence ID" value="QKS72598.1"/>
    <property type="molecule type" value="Genomic_DNA"/>
</dbReference>
<sequence>MKISKLIKAAKADLKLLEEEFNELVAKTTDKKRSSIEKKIKMDLSMLEDTHLKELYNKRKDRKYASIVIEMYAIIEQLMLNIYEKSKGEEFGKSSNTNSQNTIKLIEESLAIKVGDKKSTKLLALLRNKIVHDKFSLKYARKQVKKKISDGIADTNSEQIKELFKSSRNYIKLIKLNTKA</sequence>
<evidence type="ECO:0000313" key="1">
    <source>
        <dbReference type="EMBL" id="QKS72598.1"/>
    </source>
</evidence>
<protein>
    <submittedName>
        <fullName evidence="1">Uncharacterized protein</fullName>
    </submittedName>
</protein>
<dbReference type="Proteomes" id="UP000318138">
    <property type="component" value="Chromosome"/>
</dbReference>
<accession>A0A859FIB8</accession>